<dbReference type="SUPFAM" id="SSF56219">
    <property type="entry name" value="DNase I-like"/>
    <property type="match status" value="1"/>
</dbReference>
<dbReference type="STRING" id="70667.A0A183T665"/>
<dbReference type="EMBL" id="UYSU01036919">
    <property type="protein sequence ID" value="VDL98348.1"/>
    <property type="molecule type" value="Genomic_DNA"/>
</dbReference>
<reference evidence="1 2" key="2">
    <citation type="submission" date="2018-11" db="EMBL/GenBank/DDBJ databases">
        <authorList>
            <consortium name="Pathogen Informatics"/>
        </authorList>
    </citation>
    <scope>NUCLEOTIDE SEQUENCE [LARGE SCALE GENOMIC DNA]</scope>
    <source>
        <strain evidence="1 2">NST_G2</strain>
    </source>
</reference>
<dbReference type="Proteomes" id="UP000275846">
    <property type="component" value="Unassembled WGS sequence"/>
</dbReference>
<organism evidence="3">
    <name type="scientific">Schistocephalus solidus</name>
    <name type="common">Tapeworm</name>
    <dbReference type="NCBI Taxonomy" id="70667"/>
    <lineage>
        <taxon>Eukaryota</taxon>
        <taxon>Metazoa</taxon>
        <taxon>Spiralia</taxon>
        <taxon>Lophotrochozoa</taxon>
        <taxon>Platyhelminthes</taxon>
        <taxon>Cestoda</taxon>
        <taxon>Eucestoda</taxon>
        <taxon>Diphyllobothriidea</taxon>
        <taxon>Diphyllobothriidae</taxon>
        <taxon>Schistocephalus</taxon>
    </lineage>
</organism>
<dbReference type="InterPro" id="IPR027124">
    <property type="entry name" value="Swc5/CFDP1/2"/>
</dbReference>
<accession>A0A183T665</accession>
<sequence>MPRVRRMIGDYRRDFRNINKRTHNSRSNRPERRTAVVTRELARYKVDIAAFSETRFSEQGQLEECINDRLPLWVNKFTTIISTYAPPITSSDSAKEKFYEDLHALLVAVSKADRLIVLSDFNARIGTDHAAWQGVLGPHGLGSRNDNGLLLLRTSVSWNVADLRNSSDRVVSPMCFLCGVAVWLTESRVTMAPSKCGLYGTPTQLGSEPGAVVRPGAATAAPASRRWTSSDYDGRIVGFGGGYGFGGFGCGGGVDDGLVDSKMKRTEEEIERKGRLSSPVMDVVAFTTPIYQFSQWHCW</sequence>
<evidence type="ECO:0000313" key="2">
    <source>
        <dbReference type="Proteomes" id="UP000275846"/>
    </source>
</evidence>
<gene>
    <name evidence="1" type="ORF">SSLN_LOCUS11963</name>
</gene>
<evidence type="ECO:0000313" key="1">
    <source>
        <dbReference type="EMBL" id="VDL98348.1"/>
    </source>
</evidence>
<proteinExistence type="predicted"/>
<dbReference type="InterPro" id="IPR036691">
    <property type="entry name" value="Endo/exonu/phosph_ase_sf"/>
</dbReference>
<name>A0A183T665_SCHSO</name>
<dbReference type="PANTHER" id="PTHR23227:SF84">
    <property type="entry name" value="ENDONUCLEASE_EXONUCLEASE_PHOSPHATASE DOMAIN-CONTAINING PROTEIN"/>
    <property type="match status" value="1"/>
</dbReference>
<dbReference type="PANTHER" id="PTHR23227">
    <property type="entry name" value="BUCENTAUR RELATED"/>
    <property type="match status" value="1"/>
</dbReference>
<reference evidence="3" key="1">
    <citation type="submission" date="2016-06" db="UniProtKB">
        <authorList>
            <consortium name="WormBaseParasite"/>
        </authorList>
    </citation>
    <scope>IDENTIFICATION</scope>
</reference>
<keyword evidence="2" id="KW-1185">Reference proteome</keyword>
<dbReference type="AlphaFoldDB" id="A0A183T665"/>
<dbReference type="WBParaSite" id="SSLN_0001241301-mRNA-1">
    <property type="protein sequence ID" value="SSLN_0001241301-mRNA-1"/>
    <property type="gene ID" value="SSLN_0001241301"/>
</dbReference>
<protein>
    <submittedName>
        <fullName evidence="3">Endo/exonuclease/phosphatase domain-containing protein</fullName>
    </submittedName>
</protein>
<dbReference type="Gene3D" id="3.60.10.10">
    <property type="entry name" value="Endonuclease/exonuclease/phosphatase"/>
    <property type="match status" value="1"/>
</dbReference>
<evidence type="ECO:0000313" key="3">
    <source>
        <dbReference type="WBParaSite" id="SSLN_0001241301-mRNA-1"/>
    </source>
</evidence>